<evidence type="ECO:0000313" key="2">
    <source>
        <dbReference type="Proteomes" id="UP000030647"/>
    </source>
</evidence>
<organism evidence="1 2">
    <name type="scientific">Schleiferilactobacillus shenzhenensis LY-73</name>
    <dbReference type="NCBI Taxonomy" id="1231336"/>
    <lineage>
        <taxon>Bacteria</taxon>
        <taxon>Bacillati</taxon>
        <taxon>Bacillota</taxon>
        <taxon>Bacilli</taxon>
        <taxon>Lactobacillales</taxon>
        <taxon>Lactobacillaceae</taxon>
        <taxon>Schleiferilactobacillus</taxon>
    </lineage>
</organism>
<dbReference type="Gene3D" id="2.160.20.80">
    <property type="entry name" value="E3 ubiquitin-protein ligase SopA"/>
    <property type="match status" value="1"/>
</dbReference>
<accession>U4TUU5</accession>
<protein>
    <recommendedName>
        <fullName evidence="3">Pentapeptide repeat-containing protein</fullName>
    </recommendedName>
</protein>
<dbReference type="InterPro" id="IPR052949">
    <property type="entry name" value="PA_immunity-related"/>
</dbReference>
<dbReference type="OrthoDB" id="9798656at2"/>
<dbReference type="HOGENOM" id="CLU_033401_5_0_9"/>
<dbReference type="eggNOG" id="COG1357">
    <property type="taxonomic scope" value="Bacteria"/>
</dbReference>
<reference evidence="2" key="1">
    <citation type="journal article" date="2013" name="Genome Announc.">
        <title>Whole-Genome Sequencing of Lactobacillus shenzhenensis Strain LY-73T.</title>
        <authorList>
            <person name="Lin Z."/>
            <person name="Liu Z."/>
            <person name="Yang R."/>
            <person name="Zou Y."/>
            <person name="Wan D."/>
            <person name="Chen J."/>
            <person name="Guo M."/>
            <person name="Zhao J."/>
            <person name="Fang C."/>
            <person name="Yang R."/>
            <person name="Liu F."/>
        </authorList>
    </citation>
    <scope>NUCLEOTIDE SEQUENCE [LARGE SCALE GENOMIC DNA]</scope>
    <source>
        <strain evidence="2">LY-73</strain>
    </source>
</reference>
<evidence type="ECO:0008006" key="3">
    <source>
        <dbReference type="Google" id="ProtNLM"/>
    </source>
</evidence>
<dbReference type="EMBL" id="KI271585">
    <property type="protein sequence ID" value="ERL65643.1"/>
    <property type="molecule type" value="Genomic_DNA"/>
</dbReference>
<dbReference type="InterPro" id="IPR001646">
    <property type="entry name" value="5peptide_repeat"/>
</dbReference>
<dbReference type="Proteomes" id="UP000030647">
    <property type="component" value="Unassembled WGS sequence"/>
</dbReference>
<proteinExistence type="predicted"/>
<dbReference type="PANTHER" id="PTHR42999:SF1">
    <property type="entry name" value="PENTAPEPTIDE REPEAT-CONTAINING PROTEIN"/>
    <property type="match status" value="1"/>
</dbReference>
<sequence length="204" mass="22934">MPAQEEPAVVTDTKIGLDDLAPETIYRHCTIDYSNQDINVQQVTLDNCTFVQHDFTKSTWMDCTFIGIDWSNTQFGGSYFTGCTFKEAKLVGADLYDCGIVDLTLADCLANYVNFSESIIKGLQARDCQLLESYWTAVRFTRKIRFQRCDLTRADFGETKLKGIDFTSSELAALRFDWHLAAGMKISPDQAVNLVGMLGIDVVY</sequence>
<evidence type="ECO:0000313" key="1">
    <source>
        <dbReference type="EMBL" id="ERL65643.1"/>
    </source>
</evidence>
<gene>
    <name evidence="1" type="ORF">L248_2329</name>
</gene>
<dbReference type="SUPFAM" id="SSF141571">
    <property type="entry name" value="Pentapeptide repeat-like"/>
    <property type="match status" value="1"/>
</dbReference>
<dbReference type="PANTHER" id="PTHR42999">
    <property type="entry name" value="ANTIBIOTIC RESISTANCE PROTEIN MCBG"/>
    <property type="match status" value="1"/>
</dbReference>
<name>U4TUU5_9LACO</name>
<keyword evidence="2" id="KW-1185">Reference proteome</keyword>
<dbReference type="Pfam" id="PF13599">
    <property type="entry name" value="Pentapeptide_4"/>
    <property type="match status" value="1"/>
</dbReference>
<dbReference type="STRING" id="1231336.L248_2329"/>
<dbReference type="AlphaFoldDB" id="U4TUU5"/>
<dbReference type="RefSeq" id="WP_022528995.1">
    <property type="nucleotide sequence ID" value="NZ_KI271585.1"/>
</dbReference>